<dbReference type="AlphaFoldDB" id="A0A448KER8"/>
<feature type="compositionally biased region" description="Acidic residues" evidence="1">
    <location>
        <begin position="92"/>
        <end position="103"/>
    </location>
</feature>
<dbReference type="EMBL" id="LR134363">
    <property type="protein sequence ID" value="VEG75409.1"/>
    <property type="molecule type" value="Genomic_DNA"/>
</dbReference>
<feature type="region of interest" description="Disordered" evidence="1">
    <location>
        <begin position="92"/>
        <end position="112"/>
    </location>
</feature>
<organism evidence="3 4">
    <name type="scientific">Actinomyces slackii</name>
    <dbReference type="NCBI Taxonomy" id="52774"/>
    <lineage>
        <taxon>Bacteria</taxon>
        <taxon>Bacillati</taxon>
        <taxon>Actinomycetota</taxon>
        <taxon>Actinomycetes</taxon>
        <taxon>Actinomycetales</taxon>
        <taxon>Actinomycetaceae</taxon>
        <taxon>Actinomyces</taxon>
    </lineage>
</organism>
<dbReference type="KEGG" id="asla:NCTC11923_02075"/>
<evidence type="ECO:0000256" key="1">
    <source>
        <dbReference type="SAM" id="MobiDB-lite"/>
    </source>
</evidence>
<sequence length="243" mass="25918">MSHGPMRRSLPQMLLAAVGCLCLSACSLVGLPGGRTGTSADGAPASQQEAASQDEADDSEPEDQDSEDRPDQPLSPMEYGNCTADEVAEFEATGDDDSDEPDPLTDRAAADAQTEHVHVIPGAPEVTVGSDATLSSYIVRIESGAQHVTIEASDLIYVIDSDLQTLTIKGSNNTVWVNSVREVVFEEGMVANWAGMEVESGYYNQVYWRDQGPASEKDDADSSIIAKDVHQGIVSQCPMHSDL</sequence>
<proteinExistence type="predicted"/>
<keyword evidence="2" id="KW-0732">Signal</keyword>
<evidence type="ECO:0008006" key="5">
    <source>
        <dbReference type="Google" id="ProtNLM"/>
    </source>
</evidence>
<feature type="chain" id="PRO_5038721204" description="DUF3060 domain-containing protein" evidence="2">
    <location>
        <begin position="28"/>
        <end position="243"/>
    </location>
</feature>
<gene>
    <name evidence="3" type="ORF">NCTC11923_02075</name>
</gene>
<feature type="compositionally biased region" description="Acidic residues" evidence="1">
    <location>
        <begin position="52"/>
        <end position="68"/>
    </location>
</feature>
<evidence type="ECO:0000256" key="2">
    <source>
        <dbReference type="SAM" id="SignalP"/>
    </source>
</evidence>
<feature type="region of interest" description="Disordered" evidence="1">
    <location>
        <begin position="34"/>
        <end position="79"/>
    </location>
</feature>
<feature type="signal peptide" evidence="2">
    <location>
        <begin position="1"/>
        <end position="27"/>
    </location>
</feature>
<evidence type="ECO:0000313" key="3">
    <source>
        <dbReference type="EMBL" id="VEG75409.1"/>
    </source>
</evidence>
<accession>A0A448KER8</accession>
<keyword evidence="4" id="KW-1185">Reference proteome</keyword>
<name>A0A448KER8_9ACTO</name>
<dbReference type="Proteomes" id="UP000276899">
    <property type="component" value="Chromosome"/>
</dbReference>
<reference evidence="3 4" key="1">
    <citation type="submission" date="2018-12" db="EMBL/GenBank/DDBJ databases">
        <authorList>
            <consortium name="Pathogen Informatics"/>
        </authorList>
    </citation>
    <scope>NUCLEOTIDE SEQUENCE [LARGE SCALE GENOMIC DNA]</scope>
    <source>
        <strain evidence="3 4">NCTC11923</strain>
    </source>
</reference>
<protein>
    <recommendedName>
        <fullName evidence="5">DUF3060 domain-containing protein</fullName>
    </recommendedName>
</protein>
<evidence type="ECO:0000313" key="4">
    <source>
        <dbReference type="Proteomes" id="UP000276899"/>
    </source>
</evidence>
<dbReference type="PROSITE" id="PS51257">
    <property type="entry name" value="PROKAR_LIPOPROTEIN"/>
    <property type="match status" value="1"/>
</dbReference>